<dbReference type="FunFam" id="3.40.50.300:FF:000287">
    <property type="entry name" value="Multidrug ABC transporter ATP-binding protein"/>
    <property type="match status" value="1"/>
</dbReference>
<dbReference type="Gene3D" id="3.40.50.300">
    <property type="entry name" value="P-loop containing nucleotide triphosphate hydrolases"/>
    <property type="match status" value="1"/>
</dbReference>
<dbReference type="PROSITE" id="PS50893">
    <property type="entry name" value="ABC_TRANSPORTER_2"/>
    <property type="match status" value="1"/>
</dbReference>
<dbReference type="InterPro" id="IPR017871">
    <property type="entry name" value="ABC_transporter-like_CS"/>
</dbReference>
<organism evidence="11 12">
    <name type="scientific">Candidatus Nomurabacteria bacterium RIFCSPHIGHO2_01_FULL_40_12</name>
    <dbReference type="NCBI Taxonomy" id="1801737"/>
    <lineage>
        <taxon>Bacteria</taxon>
        <taxon>Candidatus Nomuraibacteriota</taxon>
    </lineage>
</organism>
<dbReference type="InterPro" id="IPR011527">
    <property type="entry name" value="ABC1_TM_dom"/>
</dbReference>
<dbReference type="InterPro" id="IPR036640">
    <property type="entry name" value="ABC1_TM_sf"/>
</dbReference>
<dbReference type="GO" id="GO:0005524">
    <property type="term" value="F:ATP binding"/>
    <property type="evidence" value="ECO:0007669"/>
    <property type="project" value="UniProtKB-KW"/>
</dbReference>
<evidence type="ECO:0000256" key="6">
    <source>
        <dbReference type="ARBA" id="ARBA00022989"/>
    </source>
</evidence>
<feature type="transmembrane region" description="Helical" evidence="8">
    <location>
        <begin position="21"/>
        <end position="44"/>
    </location>
</feature>
<dbReference type="Pfam" id="PF00664">
    <property type="entry name" value="ABC_membrane"/>
    <property type="match status" value="1"/>
</dbReference>
<dbReference type="Gene3D" id="1.20.1560.10">
    <property type="entry name" value="ABC transporter type 1, transmembrane domain"/>
    <property type="match status" value="1"/>
</dbReference>
<name>A0A1F6UZQ5_9BACT</name>
<dbReference type="PANTHER" id="PTHR24221">
    <property type="entry name" value="ATP-BINDING CASSETTE SUB-FAMILY B"/>
    <property type="match status" value="1"/>
</dbReference>
<gene>
    <name evidence="11" type="ORF">A2818_00945</name>
</gene>
<evidence type="ECO:0000256" key="2">
    <source>
        <dbReference type="ARBA" id="ARBA00022448"/>
    </source>
</evidence>
<protein>
    <recommendedName>
        <fullName evidence="13">ABC transporter ATP-binding protein</fullName>
    </recommendedName>
</protein>
<accession>A0A1F6UZQ5</accession>
<keyword evidence="2" id="KW-0813">Transport</keyword>
<feature type="domain" description="ABC transporter" evidence="9">
    <location>
        <begin position="345"/>
        <end position="579"/>
    </location>
</feature>
<evidence type="ECO:0000313" key="12">
    <source>
        <dbReference type="Proteomes" id="UP000177602"/>
    </source>
</evidence>
<keyword evidence="7 8" id="KW-0472">Membrane</keyword>
<feature type="transmembrane region" description="Helical" evidence="8">
    <location>
        <begin position="143"/>
        <end position="161"/>
    </location>
</feature>
<dbReference type="SUPFAM" id="SSF52540">
    <property type="entry name" value="P-loop containing nucleoside triphosphate hydrolases"/>
    <property type="match status" value="1"/>
</dbReference>
<evidence type="ECO:0000256" key="7">
    <source>
        <dbReference type="ARBA" id="ARBA00023136"/>
    </source>
</evidence>
<evidence type="ECO:0000313" key="11">
    <source>
        <dbReference type="EMBL" id="OGI62862.1"/>
    </source>
</evidence>
<dbReference type="PROSITE" id="PS00211">
    <property type="entry name" value="ABC_TRANSPORTER_1"/>
    <property type="match status" value="1"/>
</dbReference>
<comment type="caution">
    <text evidence="11">The sequence shown here is derived from an EMBL/GenBank/DDBJ whole genome shotgun (WGS) entry which is preliminary data.</text>
</comment>
<feature type="transmembrane region" description="Helical" evidence="8">
    <location>
        <begin position="64"/>
        <end position="83"/>
    </location>
</feature>
<evidence type="ECO:0008006" key="13">
    <source>
        <dbReference type="Google" id="ProtNLM"/>
    </source>
</evidence>
<dbReference type="SUPFAM" id="SSF90123">
    <property type="entry name" value="ABC transporter transmembrane region"/>
    <property type="match status" value="1"/>
</dbReference>
<evidence type="ECO:0000256" key="8">
    <source>
        <dbReference type="SAM" id="Phobius"/>
    </source>
</evidence>
<dbReference type="GO" id="GO:0016887">
    <property type="term" value="F:ATP hydrolysis activity"/>
    <property type="evidence" value="ECO:0007669"/>
    <property type="project" value="InterPro"/>
</dbReference>
<dbReference type="PANTHER" id="PTHR24221:SF654">
    <property type="entry name" value="ATP-BINDING CASSETTE SUB-FAMILY B MEMBER 6"/>
    <property type="match status" value="1"/>
</dbReference>
<dbReference type="AlphaFoldDB" id="A0A1F6UZQ5"/>
<dbReference type="GO" id="GO:0140359">
    <property type="term" value="F:ABC-type transporter activity"/>
    <property type="evidence" value="ECO:0007669"/>
    <property type="project" value="InterPro"/>
</dbReference>
<evidence type="ECO:0000256" key="1">
    <source>
        <dbReference type="ARBA" id="ARBA00004651"/>
    </source>
</evidence>
<dbReference type="InterPro" id="IPR003593">
    <property type="entry name" value="AAA+_ATPase"/>
</dbReference>
<dbReference type="InterPro" id="IPR039421">
    <property type="entry name" value="Type_1_exporter"/>
</dbReference>
<evidence type="ECO:0000256" key="3">
    <source>
        <dbReference type="ARBA" id="ARBA00022692"/>
    </source>
</evidence>
<dbReference type="STRING" id="1801737.A2818_00945"/>
<dbReference type="PROSITE" id="PS50929">
    <property type="entry name" value="ABC_TM1F"/>
    <property type="match status" value="1"/>
</dbReference>
<dbReference type="Proteomes" id="UP000177602">
    <property type="component" value="Unassembled WGS sequence"/>
</dbReference>
<comment type="subcellular location">
    <subcellularLocation>
        <location evidence="1">Cell membrane</location>
        <topology evidence="1">Multi-pass membrane protein</topology>
    </subcellularLocation>
</comment>
<evidence type="ECO:0000256" key="5">
    <source>
        <dbReference type="ARBA" id="ARBA00022840"/>
    </source>
</evidence>
<dbReference type="CDD" id="cd07346">
    <property type="entry name" value="ABC_6TM_exporters"/>
    <property type="match status" value="1"/>
</dbReference>
<evidence type="ECO:0000259" key="10">
    <source>
        <dbReference type="PROSITE" id="PS50929"/>
    </source>
</evidence>
<evidence type="ECO:0000259" key="9">
    <source>
        <dbReference type="PROSITE" id="PS50893"/>
    </source>
</evidence>
<keyword evidence="6 8" id="KW-1133">Transmembrane helix</keyword>
<sequence length="586" mass="65790">MSNFRNTISYIEPIVMKYKMMFYGIFILHAVRITSNAVIIPIFYKRIVDIISKGGADRMLLSGPLFQSIFFIVILLPFGWCFGRATQYFISKFQSAVIKDLHDFSFAKLHGHSYMFFADNFSGSLVSKSRKFVRAFEVMHDILIDRFWTCFVLFAAIFTVFFIQARLIAFIFLAMSITYISIVFLMSRKKVEYDLAEAAADSQVTGYLADSITNVLSIKSSSALNREVKDFKKVTGKEAGLRLRAWMFGNKINAIQSAISMAVQIIVAFATGYLWLRGDISAGLFVLVQSYSNTIGNNFWDLGQASTKFTKSLSDMKEIVDIFKQTPDVLDMPKPEKLGIQEGNIEIKNMSFVYASGTSVFNDFSLKINSGEKVGLVGHSGAGKSTFTKLLMRFVEISGGEILIDGQNIRNITQDDLRNSISYIPQEPVLFHRSIRDNIAYNKPDATQAEIIKSAKDAHAHEFINNLKHGYDTLVGERGIKLSGGERQRVAIARAMLKDSPILVFDEATSSLDSVSESYIQDAFRKLMEGKTTIVIAHRLSTVQKMDRIIVLDRGQIVEQGTHKELLNKHGVYAGLWSHQTGGFLA</sequence>
<feature type="transmembrane region" description="Helical" evidence="8">
    <location>
        <begin position="167"/>
        <end position="186"/>
    </location>
</feature>
<feature type="domain" description="ABC transmembrane type-1" evidence="10">
    <location>
        <begin position="37"/>
        <end position="311"/>
    </location>
</feature>
<feature type="transmembrane region" description="Helical" evidence="8">
    <location>
        <begin position="252"/>
        <end position="276"/>
    </location>
</feature>
<dbReference type="InterPro" id="IPR003439">
    <property type="entry name" value="ABC_transporter-like_ATP-bd"/>
</dbReference>
<dbReference type="GO" id="GO:0034040">
    <property type="term" value="F:ATPase-coupled lipid transmembrane transporter activity"/>
    <property type="evidence" value="ECO:0007669"/>
    <property type="project" value="TreeGrafter"/>
</dbReference>
<dbReference type="EMBL" id="MFTN01000019">
    <property type="protein sequence ID" value="OGI62862.1"/>
    <property type="molecule type" value="Genomic_DNA"/>
</dbReference>
<dbReference type="SMART" id="SM00382">
    <property type="entry name" value="AAA"/>
    <property type="match status" value="1"/>
</dbReference>
<keyword evidence="5" id="KW-0067">ATP-binding</keyword>
<dbReference type="Pfam" id="PF00005">
    <property type="entry name" value="ABC_tran"/>
    <property type="match status" value="1"/>
</dbReference>
<proteinExistence type="predicted"/>
<reference evidence="11 12" key="1">
    <citation type="journal article" date="2016" name="Nat. Commun.">
        <title>Thousands of microbial genomes shed light on interconnected biogeochemical processes in an aquifer system.</title>
        <authorList>
            <person name="Anantharaman K."/>
            <person name="Brown C.T."/>
            <person name="Hug L.A."/>
            <person name="Sharon I."/>
            <person name="Castelle C.J."/>
            <person name="Probst A.J."/>
            <person name="Thomas B.C."/>
            <person name="Singh A."/>
            <person name="Wilkins M.J."/>
            <person name="Karaoz U."/>
            <person name="Brodie E.L."/>
            <person name="Williams K.H."/>
            <person name="Hubbard S.S."/>
            <person name="Banfield J.F."/>
        </authorList>
    </citation>
    <scope>NUCLEOTIDE SEQUENCE [LARGE SCALE GENOMIC DNA]</scope>
</reference>
<dbReference type="InterPro" id="IPR027417">
    <property type="entry name" value="P-loop_NTPase"/>
</dbReference>
<keyword evidence="3 8" id="KW-0812">Transmembrane</keyword>
<dbReference type="GO" id="GO:0005886">
    <property type="term" value="C:plasma membrane"/>
    <property type="evidence" value="ECO:0007669"/>
    <property type="project" value="UniProtKB-SubCell"/>
</dbReference>
<keyword evidence="4" id="KW-0547">Nucleotide-binding</keyword>
<evidence type="ECO:0000256" key="4">
    <source>
        <dbReference type="ARBA" id="ARBA00022741"/>
    </source>
</evidence>